<reference evidence="1" key="1">
    <citation type="journal article" date="2019" name="Sci. Rep.">
        <title>Draft genome of Tanacetum cinerariifolium, the natural source of mosquito coil.</title>
        <authorList>
            <person name="Yamashiro T."/>
            <person name="Shiraishi A."/>
            <person name="Satake H."/>
            <person name="Nakayama K."/>
        </authorList>
    </citation>
    <scope>NUCLEOTIDE SEQUENCE</scope>
</reference>
<feature type="non-terminal residue" evidence="1">
    <location>
        <position position="1"/>
    </location>
</feature>
<proteinExistence type="predicted"/>
<protein>
    <submittedName>
        <fullName evidence="1">Reverse transcriptase domain-containing protein</fullName>
    </submittedName>
</protein>
<dbReference type="GO" id="GO:0003964">
    <property type="term" value="F:RNA-directed DNA polymerase activity"/>
    <property type="evidence" value="ECO:0007669"/>
    <property type="project" value="UniProtKB-KW"/>
</dbReference>
<accession>A0A699QQB0</accession>
<keyword evidence="1" id="KW-0548">Nucleotidyltransferase</keyword>
<dbReference type="Gene3D" id="3.10.10.10">
    <property type="entry name" value="HIV Type 1 Reverse Transcriptase, subunit A, domain 1"/>
    <property type="match status" value="1"/>
</dbReference>
<organism evidence="1">
    <name type="scientific">Tanacetum cinerariifolium</name>
    <name type="common">Dalmatian daisy</name>
    <name type="synonym">Chrysanthemum cinerariifolium</name>
    <dbReference type="NCBI Taxonomy" id="118510"/>
    <lineage>
        <taxon>Eukaryota</taxon>
        <taxon>Viridiplantae</taxon>
        <taxon>Streptophyta</taxon>
        <taxon>Embryophyta</taxon>
        <taxon>Tracheophyta</taxon>
        <taxon>Spermatophyta</taxon>
        <taxon>Magnoliopsida</taxon>
        <taxon>eudicotyledons</taxon>
        <taxon>Gunneridae</taxon>
        <taxon>Pentapetalae</taxon>
        <taxon>asterids</taxon>
        <taxon>campanulids</taxon>
        <taxon>Asterales</taxon>
        <taxon>Asteraceae</taxon>
        <taxon>Asteroideae</taxon>
        <taxon>Anthemideae</taxon>
        <taxon>Anthemidinae</taxon>
        <taxon>Tanacetum</taxon>
    </lineage>
</organism>
<dbReference type="AlphaFoldDB" id="A0A699QQB0"/>
<dbReference type="EMBL" id="BKCJ011028478">
    <property type="protein sequence ID" value="GFC70342.1"/>
    <property type="molecule type" value="Genomic_DNA"/>
</dbReference>
<sequence>WRPCGDLLVFDDLISESDACKVPIVKSSSPTLTPFGERDILFLENLLNEEPFQLPPMDLKLAEESKEKSSVEEPLELELKELPSHLDPWVSLIHCVPKKGGMTVVANGNNELIPTRLVIGWRMVLGYFQIPIDPQDQEKLLSHALMKPSRTDACPLACVMLQ</sequence>
<feature type="non-terminal residue" evidence="1">
    <location>
        <position position="162"/>
    </location>
</feature>
<keyword evidence="1" id="KW-0808">Transferase</keyword>
<evidence type="ECO:0000313" key="1">
    <source>
        <dbReference type="EMBL" id="GFC70342.1"/>
    </source>
</evidence>
<name>A0A699QQB0_TANCI</name>
<keyword evidence="1" id="KW-0695">RNA-directed DNA polymerase</keyword>
<comment type="caution">
    <text evidence="1">The sequence shown here is derived from an EMBL/GenBank/DDBJ whole genome shotgun (WGS) entry which is preliminary data.</text>
</comment>
<gene>
    <name evidence="1" type="ORF">Tci_842312</name>
</gene>